<feature type="non-terminal residue" evidence="10">
    <location>
        <position position="925"/>
    </location>
</feature>
<feature type="compositionally biased region" description="Polar residues" evidence="7">
    <location>
        <begin position="469"/>
        <end position="478"/>
    </location>
</feature>
<dbReference type="GO" id="GO:0071949">
    <property type="term" value="F:FAD binding"/>
    <property type="evidence" value="ECO:0007669"/>
    <property type="project" value="InterPro"/>
</dbReference>
<dbReference type="InterPro" id="IPR050493">
    <property type="entry name" value="FAD-dep_Monooxygenase_BioMet"/>
</dbReference>
<evidence type="ECO:0000256" key="1">
    <source>
        <dbReference type="ARBA" id="ARBA00007992"/>
    </source>
</evidence>
<name>A0A4Y9XLN4_9AGAM</name>
<dbReference type="EMBL" id="SEOQ01001581">
    <property type="protein sequence ID" value="TFY51204.1"/>
    <property type="molecule type" value="Genomic_DNA"/>
</dbReference>
<evidence type="ECO:0000313" key="11">
    <source>
        <dbReference type="Proteomes" id="UP000298327"/>
    </source>
</evidence>
<dbReference type="Proteomes" id="UP000298327">
    <property type="component" value="Unassembled WGS sequence"/>
</dbReference>
<keyword evidence="4" id="KW-0560">Oxidoreductase</keyword>
<dbReference type="Pfam" id="PF01494">
    <property type="entry name" value="FAD_binding_3"/>
    <property type="match status" value="1"/>
</dbReference>
<accession>A0A4Y9XLN4</accession>
<evidence type="ECO:0000313" key="10">
    <source>
        <dbReference type="EMBL" id="TFY51204.1"/>
    </source>
</evidence>
<feature type="compositionally biased region" description="Basic and acidic residues" evidence="7">
    <location>
        <begin position="407"/>
        <end position="416"/>
    </location>
</feature>
<feature type="domain" description="FAD-binding" evidence="9">
    <location>
        <begin position="580"/>
        <end position="697"/>
    </location>
</feature>
<organism evidence="10 11">
    <name type="scientific">Dentipellis fragilis</name>
    <dbReference type="NCBI Taxonomy" id="205917"/>
    <lineage>
        <taxon>Eukaryota</taxon>
        <taxon>Fungi</taxon>
        <taxon>Dikarya</taxon>
        <taxon>Basidiomycota</taxon>
        <taxon>Agaricomycotina</taxon>
        <taxon>Agaricomycetes</taxon>
        <taxon>Russulales</taxon>
        <taxon>Hericiaceae</taxon>
        <taxon>Dentipellis</taxon>
    </lineage>
</organism>
<comment type="similarity">
    <text evidence="1">Belongs to the paxM FAD-dependent monooxygenase family.</text>
</comment>
<dbReference type="PROSITE" id="PS50005">
    <property type="entry name" value="TPR"/>
    <property type="match status" value="1"/>
</dbReference>
<dbReference type="InterPro" id="IPR002938">
    <property type="entry name" value="FAD-bd"/>
</dbReference>
<evidence type="ECO:0000256" key="2">
    <source>
        <dbReference type="ARBA" id="ARBA00022630"/>
    </source>
</evidence>
<evidence type="ECO:0000259" key="8">
    <source>
        <dbReference type="Pfam" id="PF00890"/>
    </source>
</evidence>
<evidence type="ECO:0000256" key="4">
    <source>
        <dbReference type="ARBA" id="ARBA00023002"/>
    </source>
</evidence>
<evidence type="ECO:0000256" key="7">
    <source>
        <dbReference type="SAM" id="MobiDB-lite"/>
    </source>
</evidence>
<dbReference type="GO" id="GO:0004497">
    <property type="term" value="F:monooxygenase activity"/>
    <property type="evidence" value="ECO:0007669"/>
    <property type="project" value="UniProtKB-KW"/>
</dbReference>
<feature type="domain" description="FAD-dependent oxidoreductase 2 FAD-binding" evidence="8">
    <location>
        <begin position="506"/>
        <end position="539"/>
    </location>
</feature>
<dbReference type="Pfam" id="PF00890">
    <property type="entry name" value="FAD_binding_2"/>
    <property type="match status" value="1"/>
</dbReference>
<proteinExistence type="inferred from homology"/>
<feature type="region of interest" description="Disordered" evidence="7">
    <location>
        <begin position="402"/>
        <end position="483"/>
    </location>
</feature>
<dbReference type="Gene3D" id="3.50.50.60">
    <property type="entry name" value="FAD/NAD(P)-binding domain"/>
    <property type="match status" value="1"/>
</dbReference>
<dbReference type="InterPro" id="IPR003953">
    <property type="entry name" value="FAD-dep_OxRdtase_2_FAD-bd"/>
</dbReference>
<keyword evidence="11" id="KW-1185">Reference proteome</keyword>
<dbReference type="SUPFAM" id="SSF51905">
    <property type="entry name" value="FAD/NAD(P)-binding domain"/>
    <property type="match status" value="1"/>
</dbReference>
<dbReference type="SUPFAM" id="SSF48452">
    <property type="entry name" value="TPR-like"/>
    <property type="match status" value="1"/>
</dbReference>
<feature type="compositionally biased region" description="Basic and acidic residues" evidence="7">
    <location>
        <begin position="445"/>
        <end position="454"/>
    </location>
</feature>
<dbReference type="STRING" id="205917.A0A4Y9XLN4"/>
<reference evidence="10 11" key="1">
    <citation type="submission" date="2019-02" db="EMBL/GenBank/DDBJ databases">
        <title>Genome sequencing of the rare red list fungi Dentipellis fragilis.</title>
        <authorList>
            <person name="Buettner E."/>
            <person name="Kellner H."/>
        </authorList>
    </citation>
    <scope>NUCLEOTIDE SEQUENCE [LARGE SCALE GENOMIC DNA]</scope>
    <source>
        <strain evidence="10 11">DSM 105465</strain>
    </source>
</reference>
<dbReference type="AlphaFoldDB" id="A0A4Y9XLN4"/>
<keyword evidence="2" id="KW-0285">Flavoprotein</keyword>
<keyword evidence="6" id="KW-0802">TPR repeat</keyword>
<evidence type="ECO:0000256" key="3">
    <source>
        <dbReference type="ARBA" id="ARBA00022827"/>
    </source>
</evidence>
<dbReference type="InterPro" id="IPR019734">
    <property type="entry name" value="TPR_rpt"/>
</dbReference>
<dbReference type="PRINTS" id="PR00420">
    <property type="entry name" value="RNGMNOXGNASE"/>
</dbReference>
<evidence type="ECO:0000259" key="9">
    <source>
        <dbReference type="Pfam" id="PF01494"/>
    </source>
</evidence>
<comment type="caution">
    <text evidence="10">The sequence shown here is derived from an EMBL/GenBank/DDBJ whole genome shotgun (WGS) entry which is preliminary data.</text>
</comment>
<evidence type="ECO:0008006" key="12">
    <source>
        <dbReference type="Google" id="ProtNLM"/>
    </source>
</evidence>
<dbReference type="SMART" id="SM00028">
    <property type="entry name" value="TPR"/>
    <property type="match status" value="3"/>
</dbReference>
<dbReference type="Pfam" id="PF13414">
    <property type="entry name" value="TPR_11"/>
    <property type="match status" value="1"/>
</dbReference>
<evidence type="ECO:0000256" key="5">
    <source>
        <dbReference type="ARBA" id="ARBA00023033"/>
    </source>
</evidence>
<gene>
    <name evidence="10" type="ORF">EVG20_g11113</name>
</gene>
<dbReference type="PANTHER" id="PTHR13789:SF309">
    <property type="entry name" value="PUTATIVE (AFU_ORTHOLOGUE AFUA_6G14510)-RELATED"/>
    <property type="match status" value="1"/>
</dbReference>
<dbReference type="InterPro" id="IPR036188">
    <property type="entry name" value="FAD/NAD-bd_sf"/>
</dbReference>
<evidence type="ECO:0000256" key="6">
    <source>
        <dbReference type="PROSITE-ProRule" id="PRU00339"/>
    </source>
</evidence>
<dbReference type="PANTHER" id="PTHR13789">
    <property type="entry name" value="MONOOXYGENASE"/>
    <property type="match status" value="1"/>
</dbReference>
<keyword evidence="5" id="KW-0503">Monooxygenase</keyword>
<dbReference type="OrthoDB" id="5428495at2759"/>
<feature type="repeat" description="TPR" evidence="6">
    <location>
        <begin position="105"/>
        <end position="138"/>
    </location>
</feature>
<feature type="region of interest" description="Disordered" evidence="7">
    <location>
        <begin position="215"/>
        <end position="274"/>
    </location>
</feature>
<feature type="region of interest" description="Disordered" evidence="7">
    <location>
        <begin position="543"/>
        <end position="573"/>
    </location>
</feature>
<dbReference type="InterPro" id="IPR011990">
    <property type="entry name" value="TPR-like_helical_dom_sf"/>
</dbReference>
<feature type="non-terminal residue" evidence="10">
    <location>
        <position position="1"/>
    </location>
</feature>
<dbReference type="Gene3D" id="1.25.40.10">
    <property type="entry name" value="Tetratricopeptide repeat domain"/>
    <property type="match status" value="1"/>
</dbReference>
<protein>
    <recommendedName>
        <fullName evidence="12">FAD-binding domain-containing protein</fullName>
    </recommendedName>
</protein>
<keyword evidence="3" id="KW-0274">FAD</keyword>
<sequence>RGYGLVLREKLVHNWCECGCSTDHLGEVCERAVREDEQENGVRSGKQREWDGRGSGVYGWGTEEEEDIWEAELDFVGSEQPEDGGGDALADMSIGERMEWRYLRAEKEKEQGNVAFKKGDFERAITHYVAASKIEPEMPHYHLNLAAAHLKLSQWVEAETACDRALSQHRSGKGYFRRARARKMRGQTDGAIKDLRAALLIQPSNAEARTELAALLPDRSRPPEVAGSSSSSSSHAYDRAREDDDEALGLPRAKPPKPLPFAKTEQDTRRLKIAPLPITLDLPEDMGLGEDGGRKGKAGTQMQTMSFSYPSWERFDLSPPGPQERSFMSALDVSGPGSGRAEKRQFTVNEMHMGPSQEAEEEKRGLLDLGRERGEPGKGGRAWSWHRGAPIIVCAAGMQDRSASQGIERKQAEAGTRDPSAACSWSTAGQPPRTRSLCISAPVHHPLDKRKSDVPPRAPAPSCTPPTSHMSPQPTLSAPPNHDSPMNGFHQVKIPSIPKKTALAIDFVVIGGGVAGLACAVALRRVGHRVTVVEKETRIDGVRPRAPLPVPMFTDTPPSPPPQSSQHHMGGTRMPPNMTKIFYHWGLGDKILAPGVISERVIMSRLESGRVLGSHRWDSEMLEEAGGEFIFLHHAKLRQIFYETAVERGATIRLGANAVSVSEDGRSVTLSTGEVVHADVVIGADGAHGLCRELVDEDDDAGRPSGLMMFGGIVPGAAMRADPRPRAPAGSGARASVHYYGVRYTAYAVTQWVWFGDKHCALCFPIVSAPAADRAGRGRADGDGARQAKGEDCALYLYSPDTGSSDDWGELVSAGDLASHATGSEQRLQKLARLAHHTTRHQLREWPDLDDWVHESGRLVVVGEAAHPFPPGSIQGASMSLEDASVLGKLFSHLISHDQIESFLVAFQELRQERAKKNRIMDMAN</sequence>